<name>A0AB39TDZ5_9ACTN</name>
<dbReference type="InterPro" id="IPR024726">
    <property type="entry name" value="FhuF_C"/>
</dbReference>
<dbReference type="AlphaFoldDB" id="A0AB39TDZ5"/>
<evidence type="ECO:0000313" key="2">
    <source>
        <dbReference type="EMBL" id="XDQ77710.1"/>
    </source>
</evidence>
<organism evidence="2">
    <name type="scientific">Streptomyces sp. Y1</name>
    <dbReference type="NCBI Taxonomy" id="3238634"/>
    <lineage>
        <taxon>Bacteria</taxon>
        <taxon>Bacillati</taxon>
        <taxon>Actinomycetota</taxon>
        <taxon>Actinomycetes</taxon>
        <taxon>Kitasatosporales</taxon>
        <taxon>Streptomycetaceae</taxon>
        <taxon>Streptomyces</taxon>
    </lineage>
</organism>
<accession>A0AB39TDZ5</accession>
<gene>
    <name evidence="2" type="ORF">AB2U05_04020</name>
</gene>
<reference evidence="2" key="1">
    <citation type="submission" date="2024-07" db="EMBL/GenBank/DDBJ databases">
        <authorList>
            <person name="Yu S.T."/>
        </authorList>
    </citation>
    <scope>NUCLEOTIDE SEQUENCE</scope>
    <source>
        <strain evidence="2">Y1</strain>
    </source>
</reference>
<sequence>MSSGRPADYGRLAAIGPYFALDTSPGGPPPGSRPLPELFGTGPDAPLAARVRVVAQRLGTAEPRVAASILHLGLAARFWSVGLGAAALLGVVPTLERAWVRVPEQGPIDLWAPPDAARVDAGPGAGSLADRLHRAVLVGQLAPLAAAVRAAAPLSARLLDGNAASALAGSLRVLEAHAPGPARELAAELLSRPPLAGTGTLRILPGGGAVFRRRSCCLYYRVGPDAGVCGDCCFTRPPTPVNRVG</sequence>
<evidence type="ECO:0000259" key="1">
    <source>
        <dbReference type="Pfam" id="PF11575"/>
    </source>
</evidence>
<dbReference type="EMBL" id="CP163445">
    <property type="protein sequence ID" value="XDQ77710.1"/>
    <property type="molecule type" value="Genomic_DNA"/>
</dbReference>
<dbReference type="RefSeq" id="WP_369182453.1">
    <property type="nucleotide sequence ID" value="NZ_CP163445.1"/>
</dbReference>
<dbReference type="GO" id="GO:0051537">
    <property type="term" value="F:2 iron, 2 sulfur cluster binding"/>
    <property type="evidence" value="ECO:0007669"/>
    <property type="project" value="InterPro"/>
</dbReference>
<dbReference type="Pfam" id="PF11575">
    <property type="entry name" value="FhuF_C"/>
    <property type="match status" value="1"/>
</dbReference>
<feature type="domain" description="Ferric siderophore reductase C-terminal" evidence="1">
    <location>
        <begin position="213"/>
        <end position="233"/>
    </location>
</feature>
<proteinExistence type="predicted"/>
<protein>
    <submittedName>
        <fullName evidence="2">(2Fe-2S)-binding protein</fullName>
    </submittedName>
</protein>